<dbReference type="PANTHER" id="PTHR46696">
    <property type="entry name" value="P450, PUTATIVE (EUROFUNG)-RELATED"/>
    <property type="match status" value="1"/>
</dbReference>
<keyword evidence="10" id="KW-1185">Reference proteome</keyword>
<dbReference type="AlphaFoldDB" id="A0A7X6RJH3"/>
<dbReference type="InterPro" id="IPR001128">
    <property type="entry name" value="Cyt_P450"/>
</dbReference>
<dbReference type="InterPro" id="IPR036396">
    <property type="entry name" value="Cyt_P450_sf"/>
</dbReference>
<keyword evidence="6 8" id="KW-0408">Iron</keyword>
<dbReference type="GO" id="GO:0016705">
    <property type="term" value="F:oxidoreductase activity, acting on paired donors, with incorporation or reduction of molecular oxygen"/>
    <property type="evidence" value="ECO:0007669"/>
    <property type="project" value="InterPro"/>
</dbReference>
<keyword evidence="7 8" id="KW-0503">Monooxygenase</keyword>
<dbReference type="RefSeq" id="WP_051032246.1">
    <property type="nucleotide sequence ID" value="NZ_CAWPHS010000011.1"/>
</dbReference>
<keyword evidence="4 8" id="KW-0479">Metal-binding</keyword>
<evidence type="ECO:0000256" key="3">
    <source>
        <dbReference type="ARBA" id="ARBA00022617"/>
    </source>
</evidence>
<evidence type="ECO:0000256" key="2">
    <source>
        <dbReference type="ARBA" id="ARBA00010617"/>
    </source>
</evidence>
<evidence type="ECO:0000313" key="9">
    <source>
        <dbReference type="EMBL" id="NKY87589.1"/>
    </source>
</evidence>
<dbReference type="PROSITE" id="PS00086">
    <property type="entry name" value="CYTOCHROME_P450"/>
    <property type="match status" value="1"/>
</dbReference>
<dbReference type="FunFam" id="1.10.630.10:FF:000018">
    <property type="entry name" value="Cytochrome P450 monooxygenase"/>
    <property type="match status" value="1"/>
</dbReference>
<dbReference type="PRINTS" id="PR00385">
    <property type="entry name" value="P450"/>
</dbReference>
<dbReference type="GO" id="GO:0004497">
    <property type="term" value="F:monooxygenase activity"/>
    <property type="evidence" value="ECO:0007669"/>
    <property type="project" value="UniProtKB-KW"/>
</dbReference>
<dbReference type="Proteomes" id="UP000523447">
    <property type="component" value="Unassembled WGS sequence"/>
</dbReference>
<proteinExistence type="inferred from homology"/>
<evidence type="ECO:0000256" key="4">
    <source>
        <dbReference type="ARBA" id="ARBA00022723"/>
    </source>
</evidence>
<dbReference type="InterPro" id="IPR017972">
    <property type="entry name" value="Cyt_P450_CS"/>
</dbReference>
<keyword evidence="5 8" id="KW-0560">Oxidoreductase</keyword>
<dbReference type="GO" id="GO:0020037">
    <property type="term" value="F:heme binding"/>
    <property type="evidence" value="ECO:0007669"/>
    <property type="project" value="InterPro"/>
</dbReference>
<dbReference type="CDD" id="cd11078">
    <property type="entry name" value="CYP130-like"/>
    <property type="match status" value="1"/>
</dbReference>
<sequence length="435" mass="48518">MTEVVQSCPYSPSDLSRLFRLEPAVVRCPYPLYDVLRDEAPVTYNEQLRAWVVTRHDHIVEALRAPETFSSAQASGPSSVTGLAQQLLDDPATPAPLRAQATRRVQLSKSPVLLFTDPPLHKRQRVLVSAAFHPRRVKLLEPDVRRLTNELIDGFLDARQVELVSQFSIHLPMTIIATMLGVPPENMDTFKRWSNAFTAGVGALEQSPEQVAEIFAAVDEFYDYFTEQVAVRRTSPRDDLLSDLVNARMEGEQPLTMDEILQMLVQFLVAGNETTTNMITSIMFRLAADKSLQDRVRANPSLIPALVEEMLRLESPTQGMFRVTTKDVVLGGQAIPAGALVFLCYAAANRDPDVFEAPASVDLDSDRPPHLAFSRGEHFCLGINIAKLELRVAVEILLARLDDITLAEPSQSVEYHRSFMLRGLESLPLRFTARA</sequence>
<dbReference type="EMBL" id="JAAXPE010000019">
    <property type="protein sequence ID" value="NKY87589.1"/>
    <property type="molecule type" value="Genomic_DNA"/>
</dbReference>
<reference evidence="9 10" key="1">
    <citation type="submission" date="2020-04" db="EMBL/GenBank/DDBJ databases">
        <title>MicrobeNet Type strains.</title>
        <authorList>
            <person name="Nicholson A.C."/>
        </authorList>
    </citation>
    <scope>NUCLEOTIDE SEQUENCE [LARGE SCALE GENOMIC DNA]</scope>
    <source>
        <strain evidence="9 10">DSM 44445</strain>
    </source>
</reference>
<name>A0A7X6RJH3_9NOCA</name>
<keyword evidence="3 8" id="KW-0349">Heme</keyword>
<dbReference type="GO" id="GO:0005506">
    <property type="term" value="F:iron ion binding"/>
    <property type="evidence" value="ECO:0007669"/>
    <property type="project" value="InterPro"/>
</dbReference>
<dbReference type="PANTHER" id="PTHR46696:SF6">
    <property type="entry name" value="P450, PUTATIVE (EUROFUNG)-RELATED"/>
    <property type="match status" value="1"/>
</dbReference>
<dbReference type="Pfam" id="PF00067">
    <property type="entry name" value="p450"/>
    <property type="match status" value="1"/>
</dbReference>
<evidence type="ECO:0000256" key="7">
    <source>
        <dbReference type="ARBA" id="ARBA00023033"/>
    </source>
</evidence>
<dbReference type="PRINTS" id="PR00359">
    <property type="entry name" value="BP450"/>
</dbReference>
<evidence type="ECO:0000256" key="8">
    <source>
        <dbReference type="RuleBase" id="RU000461"/>
    </source>
</evidence>
<evidence type="ECO:0000256" key="5">
    <source>
        <dbReference type="ARBA" id="ARBA00023002"/>
    </source>
</evidence>
<comment type="similarity">
    <text evidence="2 8">Belongs to the cytochrome P450 family.</text>
</comment>
<evidence type="ECO:0000256" key="1">
    <source>
        <dbReference type="ARBA" id="ARBA00001971"/>
    </source>
</evidence>
<comment type="cofactor">
    <cofactor evidence="1">
        <name>heme</name>
        <dbReference type="ChEBI" id="CHEBI:30413"/>
    </cofactor>
</comment>
<dbReference type="SUPFAM" id="SSF48264">
    <property type="entry name" value="Cytochrome P450"/>
    <property type="match status" value="1"/>
</dbReference>
<evidence type="ECO:0000313" key="10">
    <source>
        <dbReference type="Proteomes" id="UP000523447"/>
    </source>
</evidence>
<dbReference type="InterPro" id="IPR002397">
    <property type="entry name" value="Cyt_P450_B"/>
</dbReference>
<organism evidence="9 10">
    <name type="scientific">Nocardia veterana</name>
    <dbReference type="NCBI Taxonomy" id="132249"/>
    <lineage>
        <taxon>Bacteria</taxon>
        <taxon>Bacillati</taxon>
        <taxon>Actinomycetota</taxon>
        <taxon>Actinomycetes</taxon>
        <taxon>Mycobacteriales</taxon>
        <taxon>Nocardiaceae</taxon>
        <taxon>Nocardia</taxon>
    </lineage>
</organism>
<gene>
    <name evidence="9" type="ORF">HGA07_18380</name>
</gene>
<comment type="caution">
    <text evidence="9">The sequence shown here is derived from an EMBL/GenBank/DDBJ whole genome shotgun (WGS) entry which is preliminary data.</text>
</comment>
<protein>
    <submittedName>
        <fullName evidence="9">Cytochrome P450</fullName>
    </submittedName>
</protein>
<evidence type="ECO:0000256" key="6">
    <source>
        <dbReference type="ARBA" id="ARBA00023004"/>
    </source>
</evidence>
<accession>A0A7X6RJH3</accession>
<dbReference type="Gene3D" id="1.10.630.10">
    <property type="entry name" value="Cytochrome P450"/>
    <property type="match status" value="1"/>
</dbReference>